<dbReference type="SUPFAM" id="SSF141868">
    <property type="entry name" value="EAL domain-like"/>
    <property type="match status" value="1"/>
</dbReference>
<evidence type="ECO:0000259" key="8">
    <source>
        <dbReference type="PROSITE" id="PS50839"/>
    </source>
</evidence>
<dbReference type="Pfam" id="PF00990">
    <property type="entry name" value="GGDEF"/>
    <property type="match status" value="1"/>
</dbReference>
<dbReference type="Gene3D" id="3.30.450.20">
    <property type="entry name" value="PAS domain"/>
    <property type="match status" value="1"/>
</dbReference>
<dbReference type="CDD" id="cd01948">
    <property type="entry name" value="EAL"/>
    <property type="match status" value="1"/>
</dbReference>
<name>A0A7Y2NYI1_9BURK</name>
<feature type="domain" description="CHASE" evidence="8">
    <location>
        <begin position="82"/>
        <end position="246"/>
    </location>
</feature>
<dbReference type="CDD" id="cd01949">
    <property type="entry name" value="GGDEF"/>
    <property type="match status" value="1"/>
</dbReference>
<dbReference type="Gene3D" id="3.30.70.270">
    <property type="match status" value="1"/>
</dbReference>
<keyword evidence="12" id="KW-1185">Reference proteome</keyword>
<dbReference type="PANTHER" id="PTHR44757">
    <property type="entry name" value="DIGUANYLATE CYCLASE DGCP"/>
    <property type="match status" value="1"/>
</dbReference>
<dbReference type="SUPFAM" id="SSF55073">
    <property type="entry name" value="Nucleotide cyclase"/>
    <property type="match status" value="1"/>
</dbReference>
<organism evidence="11 12">
    <name type="scientific">Telluria aromaticivorans</name>
    <dbReference type="NCBI Taxonomy" id="2725995"/>
    <lineage>
        <taxon>Bacteria</taxon>
        <taxon>Pseudomonadati</taxon>
        <taxon>Pseudomonadota</taxon>
        <taxon>Betaproteobacteria</taxon>
        <taxon>Burkholderiales</taxon>
        <taxon>Oxalobacteraceae</taxon>
        <taxon>Telluria group</taxon>
        <taxon>Telluria</taxon>
    </lineage>
</organism>
<feature type="transmembrane region" description="Helical" evidence="5">
    <location>
        <begin position="327"/>
        <end position="347"/>
    </location>
</feature>
<dbReference type="GO" id="GO:0007165">
    <property type="term" value="P:signal transduction"/>
    <property type="evidence" value="ECO:0007669"/>
    <property type="project" value="UniProtKB-ARBA"/>
</dbReference>
<evidence type="ECO:0000259" key="7">
    <source>
        <dbReference type="PROSITE" id="PS50113"/>
    </source>
</evidence>
<evidence type="ECO:0000256" key="2">
    <source>
        <dbReference type="ARBA" id="ARBA00022692"/>
    </source>
</evidence>
<dbReference type="SMART" id="SM00091">
    <property type="entry name" value="PAS"/>
    <property type="match status" value="1"/>
</dbReference>
<gene>
    <name evidence="11" type="ORF">HGB41_00685</name>
</gene>
<evidence type="ECO:0000313" key="12">
    <source>
        <dbReference type="Proteomes" id="UP000533905"/>
    </source>
</evidence>
<sequence>MNRLLAEPLLRRRHMVSRAAVATFLAGLALTAVLFGVARQLEADSARADFSQRTAVRTAAVTRAFSEAVSDLRSLNLLFAANGGAISRDAFDAFAQPLTTRNGYLLALEYHRFVSAAERPAFEAERRRYWPGFVIRERGPGGLVPAAPRERYLVADYIVPIASNAPVYGYDAWSNPQQRQFTQQAIDTGLPTASPLLRLVQGDGSLRGVLVTMPVYRGGADLSSETGRWRATLGCTTVVLDAALLVGGSLHAGRLLSMGDYTLTLYGYTGDGRRVAVFRHPGAPAPLSPLERWFGGGPATITRSFDVAGTRWEMETQRLTRRLDTQAGSLSILGYGLFLSGAAGWLVQQRGARTRRIESLVERRTADLAMTAGALRLHQRAIEAAANPILMISATRPGYPIEYANPSCERTLGYGEGELVGMPLATLARQGSDEPGLEELRQALYECRKGHALVRQAARDGRELVSEVYLAPVNDEYGRTEHFVVTTYDVTMAKRYEAELAHRARYDTLTGLANRALLSDRIERAIAVANGNPVWTVALDIDHFKLINDTLGRRLGDDALRAIAARIAGAMRQADTAARTGGDDFVLVLCGCLDERQAATQVQAVRDAIAEPMPIHDQVLVFGSSAGVAGYPVDGEDPETLVKHAEVAMYRAKETGRNGVQFYAPHMNAHATDRLALEGALRGALRNDQFELYFQPQVDLGSGRVVGTEALIRWRHPHLGTVRPDRFIALAEETGLIVPIGAWVLRTACRQNQHWQRAGFGPLRVGVNLSARQFSEPDLVQTVQRVLDETGLGADSLEIELTESMMMADVESAIDTMRCLKAMGVTLSIDDFGTGYSSLAYLKRFPVDVLKIDQSFVRDIVGSPDGAAMVDAIISLAHGLRMHVIAEGVETLAQLDYLRGCGCDEVQGHIYGRPGRVEDVEPLLRMGWMEPTPEHA</sequence>
<dbReference type="InterPro" id="IPR052155">
    <property type="entry name" value="Biofilm_reg_signaling"/>
</dbReference>
<evidence type="ECO:0000313" key="11">
    <source>
        <dbReference type="EMBL" id="NNG21521.1"/>
    </source>
</evidence>
<dbReference type="Pfam" id="PF03924">
    <property type="entry name" value="CHASE"/>
    <property type="match status" value="1"/>
</dbReference>
<dbReference type="InterPro" id="IPR000014">
    <property type="entry name" value="PAS"/>
</dbReference>
<dbReference type="PANTHER" id="PTHR44757:SF2">
    <property type="entry name" value="BIOFILM ARCHITECTURE MAINTENANCE PROTEIN MBAA"/>
    <property type="match status" value="1"/>
</dbReference>
<dbReference type="InterPro" id="IPR001633">
    <property type="entry name" value="EAL_dom"/>
</dbReference>
<dbReference type="PROSITE" id="PS50883">
    <property type="entry name" value="EAL"/>
    <property type="match status" value="1"/>
</dbReference>
<feature type="domain" description="GGDEF" evidence="10">
    <location>
        <begin position="532"/>
        <end position="665"/>
    </location>
</feature>
<dbReference type="GO" id="GO:0016020">
    <property type="term" value="C:membrane"/>
    <property type="evidence" value="ECO:0007669"/>
    <property type="project" value="UniProtKB-SubCell"/>
</dbReference>
<comment type="caution">
    <text evidence="11">The sequence shown here is derived from an EMBL/GenBank/DDBJ whole genome shotgun (WGS) entry which is preliminary data.</text>
</comment>
<accession>A0A7Y2NYI1</accession>
<dbReference type="SMART" id="SM01079">
    <property type="entry name" value="CHASE"/>
    <property type="match status" value="1"/>
</dbReference>
<dbReference type="Pfam" id="PF00563">
    <property type="entry name" value="EAL"/>
    <property type="match status" value="1"/>
</dbReference>
<reference evidence="11 12" key="1">
    <citation type="submission" date="2020-04" db="EMBL/GenBank/DDBJ databases">
        <title>Massilia sp. nov., a cold adapted bacteria isolated from Arctic soil.</title>
        <authorList>
            <person name="Son J."/>
            <person name="Ka J.-O."/>
        </authorList>
    </citation>
    <scope>NUCLEOTIDE SEQUENCE [LARGE SCALE GENOMIC DNA]</scope>
    <source>
        <strain evidence="11 12">ML15P13</strain>
    </source>
</reference>
<feature type="domain" description="PAS" evidence="6">
    <location>
        <begin position="374"/>
        <end position="421"/>
    </location>
</feature>
<dbReference type="InterPro" id="IPR000700">
    <property type="entry name" value="PAS-assoc_C"/>
</dbReference>
<evidence type="ECO:0000256" key="1">
    <source>
        <dbReference type="ARBA" id="ARBA00004370"/>
    </source>
</evidence>
<evidence type="ECO:0000256" key="3">
    <source>
        <dbReference type="ARBA" id="ARBA00022989"/>
    </source>
</evidence>
<evidence type="ECO:0000259" key="9">
    <source>
        <dbReference type="PROSITE" id="PS50883"/>
    </source>
</evidence>
<keyword evidence="3 5" id="KW-1133">Transmembrane helix</keyword>
<dbReference type="InterPro" id="IPR035919">
    <property type="entry name" value="EAL_sf"/>
</dbReference>
<proteinExistence type="predicted"/>
<keyword evidence="2 5" id="KW-0812">Transmembrane</keyword>
<dbReference type="InterPro" id="IPR035965">
    <property type="entry name" value="PAS-like_dom_sf"/>
</dbReference>
<feature type="domain" description="PAC" evidence="7">
    <location>
        <begin position="448"/>
        <end position="502"/>
    </location>
</feature>
<dbReference type="Pfam" id="PF08448">
    <property type="entry name" value="PAS_4"/>
    <property type="match status" value="1"/>
</dbReference>
<evidence type="ECO:0000256" key="4">
    <source>
        <dbReference type="ARBA" id="ARBA00023136"/>
    </source>
</evidence>
<evidence type="ECO:0000259" key="10">
    <source>
        <dbReference type="PROSITE" id="PS50887"/>
    </source>
</evidence>
<dbReference type="SMART" id="SM00267">
    <property type="entry name" value="GGDEF"/>
    <property type="match status" value="1"/>
</dbReference>
<dbReference type="InterPro" id="IPR013656">
    <property type="entry name" value="PAS_4"/>
</dbReference>
<evidence type="ECO:0000256" key="5">
    <source>
        <dbReference type="SAM" id="Phobius"/>
    </source>
</evidence>
<dbReference type="EMBL" id="JABAIV010000001">
    <property type="protein sequence ID" value="NNG21521.1"/>
    <property type="molecule type" value="Genomic_DNA"/>
</dbReference>
<keyword evidence="4 5" id="KW-0472">Membrane</keyword>
<dbReference type="PROSITE" id="PS50113">
    <property type="entry name" value="PAC"/>
    <property type="match status" value="1"/>
</dbReference>
<dbReference type="InterPro" id="IPR042240">
    <property type="entry name" value="CHASE_sf"/>
</dbReference>
<feature type="domain" description="EAL" evidence="9">
    <location>
        <begin position="674"/>
        <end position="928"/>
    </location>
</feature>
<dbReference type="Gene3D" id="3.30.450.350">
    <property type="entry name" value="CHASE domain"/>
    <property type="match status" value="1"/>
</dbReference>
<dbReference type="GO" id="GO:0003824">
    <property type="term" value="F:catalytic activity"/>
    <property type="evidence" value="ECO:0007669"/>
    <property type="project" value="UniProtKB-ARBA"/>
</dbReference>
<dbReference type="CDD" id="cd00130">
    <property type="entry name" value="PAS"/>
    <property type="match status" value="1"/>
</dbReference>
<dbReference type="PROSITE" id="PS50839">
    <property type="entry name" value="CHASE"/>
    <property type="match status" value="1"/>
</dbReference>
<dbReference type="NCBIfam" id="TIGR00254">
    <property type="entry name" value="GGDEF"/>
    <property type="match status" value="1"/>
</dbReference>
<dbReference type="InterPro" id="IPR043128">
    <property type="entry name" value="Rev_trsase/Diguanyl_cyclase"/>
</dbReference>
<dbReference type="Gene3D" id="3.20.20.450">
    <property type="entry name" value="EAL domain"/>
    <property type="match status" value="1"/>
</dbReference>
<dbReference type="Proteomes" id="UP000533905">
    <property type="component" value="Unassembled WGS sequence"/>
</dbReference>
<dbReference type="SUPFAM" id="SSF55785">
    <property type="entry name" value="PYP-like sensor domain (PAS domain)"/>
    <property type="match status" value="1"/>
</dbReference>
<dbReference type="FunFam" id="3.20.20.450:FF:000001">
    <property type="entry name" value="Cyclic di-GMP phosphodiesterase yahA"/>
    <property type="match status" value="1"/>
</dbReference>
<comment type="subcellular location">
    <subcellularLocation>
        <location evidence="1">Membrane</location>
    </subcellularLocation>
</comment>
<evidence type="ECO:0000259" key="6">
    <source>
        <dbReference type="PROSITE" id="PS50112"/>
    </source>
</evidence>
<dbReference type="PROSITE" id="PS50887">
    <property type="entry name" value="GGDEF"/>
    <property type="match status" value="1"/>
</dbReference>
<dbReference type="InterPro" id="IPR006189">
    <property type="entry name" value="CHASE_dom"/>
</dbReference>
<dbReference type="PROSITE" id="PS50112">
    <property type="entry name" value="PAS"/>
    <property type="match status" value="1"/>
</dbReference>
<protein>
    <submittedName>
        <fullName evidence="11">EAL domain-containing protein</fullName>
    </submittedName>
</protein>
<dbReference type="AlphaFoldDB" id="A0A7Y2NYI1"/>
<dbReference type="NCBIfam" id="TIGR00229">
    <property type="entry name" value="sensory_box"/>
    <property type="match status" value="1"/>
</dbReference>
<dbReference type="InterPro" id="IPR000160">
    <property type="entry name" value="GGDEF_dom"/>
</dbReference>
<dbReference type="InterPro" id="IPR029787">
    <property type="entry name" value="Nucleotide_cyclase"/>
</dbReference>
<dbReference type="SMART" id="SM00052">
    <property type="entry name" value="EAL"/>
    <property type="match status" value="1"/>
</dbReference>